<dbReference type="GO" id="GO:0120147">
    <property type="term" value="F:formylglycine-generating oxidase activity"/>
    <property type="evidence" value="ECO:0007669"/>
    <property type="project" value="TreeGrafter"/>
</dbReference>
<dbReference type="Pfam" id="PF03781">
    <property type="entry name" value="FGE-sulfatase"/>
    <property type="match status" value="1"/>
</dbReference>
<name>A0A917FP33_9NOCA</name>
<accession>A0A917FP33</accession>
<sequence length="289" mass="31052">MAGCCSPSRDARGARARSVSAGGSAPPFVTLTGGTFLMGSDDAYAYPTDLEGPVRAAFVGAFDISVATVTVAEFDAFARATGYVTDAESFGDSLVAAAALPVADASPAVTSTPWWRVVRGASWRRPSGPDSELDARRDVPDHPVTHVSRRDAWAFCAWSGTTLPTEEQWEFAARGGLEQQPFPWGAEEDLTRMNTWAGEFPGFRTDVVLTEPAVSHAPNDFGLYNCTGNVWEWTTGTFDAARRDPRGVIRGGSHMCHASYCRRYRTSARSGVGDDTSSGHIGFRVVRNS</sequence>
<dbReference type="PANTHER" id="PTHR23150:SF19">
    <property type="entry name" value="FORMYLGLYCINE-GENERATING ENZYME"/>
    <property type="match status" value="1"/>
</dbReference>
<dbReference type="InterPro" id="IPR005532">
    <property type="entry name" value="SUMF_dom"/>
</dbReference>
<keyword evidence="3" id="KW-1185">Reference proteome</keyword>
<dbReference type="RefSeq" id="WP_188543095.1">
    <property type="nucleotide sequence ID" value="NZ_BMCU01000001.1"/>
</dbReference>
<dbReference type="AlphaFoldDB" id="A0A917FP33"/>
<organism evidence="2 3">
    <name type="scientific">Rhodococcoides trifolii</name>
    <dbReference type="NCBI Taxonomy" id="908250"/>
    <lineage>
        <taxon>Bacteria</taxon>
        <taxon>Bacillati</taxon>
        <taxon>Actinomycetota</taxon>
        <taxon>Actinomycetes</taxon>
        <taxon>Mycobacteriales</taxon>
        <taxon>Nocardiaceae</taxon>
        <taxon>Rhodococcoides</taxon>
    </lineage>
</organism>
<gene>
    <name evidence="2" type="ORF">GCM10007304_04830</name>
</gene>
<proteinExistence type="predicted"/>
<comment type="caution">
    <text evidence="2">The sequence shown here is derived from an EMBL/GenBank/DDBJ whole genome shotgun (WGS) entry which is preliminary data.</text>
</comment>
<reference evidence="2" key="1">
    <citation type="journal article" date="2014" name="Int. J. Syst. Evol. Microbiol.">
        <title>Complete genome sequence of Corynebacterium casei LMG S-19264T (=DSM 44701T), isolated from a smear-ripened cheese.</title>
        <authorList>
            <consortium name="US DOE Joint Genome Institute (JGI-PGF)"/>
            <person name="Walter F."/>
            <person name="Albersmeier A."/>
            <person name="Kalinowski J."/>
            <person name="Ruckert C."/>
        </authorList>
    </citation>
    <scope>NUCLEOTIDE SEQUENCE</scope>
    <source>
        <strain evidence="2">CCM 7905</strain>
    </source>
</reference>
<dbReference type="SUPFAM" id="SSF56436">
    <property type="entry name" value="C-type lectin-like"/>
    <property type="match status" value="1"/>
</dbReference>
<dbReference type="Gene3D" id="3.90.1580.10">
    <property type="entry name" value="paralog of FGE (formylglycine-generating enzyme)"/>
    <property type="match status" value="1"/>
</dbReference>
<evidence type="ECO:0000313" key="2">
    <source>
        <dbReference type="EMBL" id="GGF94045.1"/>
    </source>
</evidence>
<evidence type="ECO:0000313" key="3">
    <source>
        <dbReference type="Proteomes" id="UP000654257"/>
    </source>
</evidence>
<protein>
    <recommendedName>
        <fullName evidence="1">Sulfatase-modifying factor enzyme-like domain-containing protein</fullName>
    </recommendedName>
</protein>
<dbReference type="Proteomes" id="UP000654257">
    <property type="component" value="Unassembled WGS sequence"/>
</dbReference>
<dbReference type="InterPro" id="IPR051043">
    <property type="entry name" value="Sulfatase_Mod_Factor_Kinase"/>
</dbReference>
<reference evidence="2" key="2">
    <citation type="submission" date="2020-09" db="EMBL/GenBank/DDBJ databases">
        <authorList>
            <person name="Sun Q."/>
            <person name="Sedlacek I."/>
        </authorList>
    </citation>
    <scope>NUCLEOTIDE SEQUENCE</scope>
    <source>
        <strain evidence="2">CCM 7905</strain>
    </source>
</reference>
<feature type="domain" description="Sulfatase-modifying factor enzyme-like" evidence="1">
    <location>
        <begin position="25"/>
        <end position="287"/>
    </location>
</feature>
<dbReference type="InterPro" id="IPR042095">
    <property type="entry name" value="SUMF_sf"/>
</dbReference>
<dbReference type="EMBL" id="BMCU01000001">
    <property type="protein sequence ID" value="GGF94045.1"/>
    <property type="molecule type" value="Genomic_DNA"/>
</dbReference>
<dbReference type="InterPro" id="IPR016187">
    <property type="entry name" value="CTDL_fold"/>
</dbReference>
<dbReference type="PANTHER" id="PTHR23150">
    <property type="entry name" value="SULFATASE MODIFYING FACTOR 1, 2"/>
    <property type="match status" value="1"/>
</dbReference>
<evidence type="ECO:0000259" key="1">
    <source>
        <dbReference type="Pfam" id="PF03781"/>
    </source>
</evidence>